<comment type="caution">
    <text evidence="8">The sequence shown here is derived from an EMBL/GenBank/DDBJ whole genome shotgun (WGS) entry which is preliminary data.</text>
</comment>
<dbReference type="PANTHER" id="PTHR18968:SF13">
    <property type="entry name" value="ACETOLACTATE SYNTHASE CATALYTIC SUBUNIT, MITOCHONDRIAL"/>
    <property type="match status" value="1"/>
</dbReference>
<keyword evidence="8" id="KW-0808">Transferase</keyword>
<dbReference type="GO" id="GO:0003984">
    <property type="term" value="F:acetolactate synthase activity"/>
    <property type="evidence" value="ECO:0007669"/>
    <property type="project" value="UniProtKB-EC"/>
</dbReference>
<organism evidence="8 9">
    <name type="scientific">Rhodococcus aetherivorans</name>
    <dbReference type="NCBI Taxonomy" id="191292"/>
    <lineage>
        <taxon>Bacteria</taxon>
        <taxon>Bacillati</taxon>
        <taxon>Actinomycetota</taxon>
        <taxon>Actinomycetes</taxon>
        <taxon>Mycobacteriales</taxon>
        <taxon>Nocardiaceae</taxon>
        <taxon>Rhodococcus</taxon>
    </lineage>
</organism>
<evidence type="ECO:0000259" key="7">
    <source>
        <dbReference type="Pfam" id="PF00205"/>
    </source>
</evidence>
<comment type="pathway">
    <text evidence="2">Amino-acid biosynthesis; L-valine biosynthesis; L-valine from pyruvate: step 1/4.</text>
</comment>
<feature type="compositionally biased region" description="Basic residues" evidence="6">
    <location>
        <begin position="248"/>
        <end position="280"/>
    </location>
</feature>
<feature type="domain" description="Thiamine pyrophosphate enzyme central" evidence="7">
    <location>
        <begin position="40"/>
        <end position="151"/>
    </location>
</feature>
<comment type="similarity">
    <text evidence="3">Belongs to the TPP enzyme family.</text>
</comment>
<keyword evidence="5" id="KW-0100">Branched-chain amino acid biosynthesis</keyword>
<gene>
    <name evidence="8" type="ORF">RAJCM14343_0423</name>
</gene>
<reference evidence="8 9" key="1">
    <citation type="journal article" date="2018" name="Biodegradation">
        <title>1,4-Dioxane degradation characteristics of Rhodococcus aetherivorans JCM 14343.</title>
        <authorList>
            <person name="Inoue D."/>
            <person name="Tsunoda T."/>
            <person name="Yamamoto N."/>
            <person name="Ike M."/>
            <person name="Sei K."/>
        </authorList>
    </citation>
    <scope>NUCLEOTIDE SEQUENCE [LARGE SCALE GENOMIC DNA]</scope>
    <source>
        <strain evidence="8 9">JCM 14343</strain>
    </source>
</reference>
<evidence type="ECO:0000256" key="3">
    <source>
        <dbReference type="ARBA" id="ARBA00007812"/>
    </source>
</evidence>
<name>A0ABQ0YF81_9NOCA</name>
<feature type="compositionally biased region" description="Basic and acidic residues" evidence="6">
    <location>
        <begin position="226"/>
        <end position="237"/>
    </location>
</feature>
<dbReference type="EMBL" id="BLAH01000009">
    <property type="protein sequence ID" value="GES35176.1"/>
    <property type="molecule type" value="Genomic_DNA"/>
</dbReference>
<dbReference type="InterPro" id="IPR045229">
    <property type="entry name" value="TPP_enz"/>
</dbReference>
<dbReference type="RefSeq" id="WP_373867454.1">
    <property type="nucleotide sequence ID" value="NZ_BAAAYP010000032.1"/>
</dbReference>
<accession>A0ABQ0YF81</accession>
<evidence type="ECO:0000256" key="6">
    <source>
        <dbReference type="SAM" id="MobiDB-lite"/>
    </source>
</evidence>
<keyword evidence="5" id="KW-0028">Amino-acid biosynthesis</keyword>
<proteinExistence type="inferred from homology"/>
<evidence type="ECO:0000256" key="1">
    <source>
        <dbReference type="ARBA" id="ARBA00004974"/>
    </source>
</evidence>
<evidence type="ECO:0000313" key="8">
    <source>
        <dbReference type="EMBL" id="GES35176.1"/>
    </source>
</evidence>
<protein>
    <recommendedName>
        <fullName evidence="4">acetolactate synthase</fullName>
        <ecNumber evidence="4">2.2.1.6</ecNumber>
    </recommendedName>
</protein>
<feature type="compositionally biased region" description="Basic residues" evidence="6">
    <location>
        <begin position="204"/>
        <end position="225"/>
    </location>
</feature>
<sequence length="291" mass="32881">MVLVDIPKDVLQARTTFTWPAERQLPGHHVITQPHDKQLRAAADLIATAERPVLYVRGGVIKADASNELRELAEQTGIPVGDHPHGPRRVPDSHRLHYGMPCMHGTVAAVAALQRSDLLIALGARFDDRVTGDPASFAPHARVIHVDIDPGRDRQAPLRRRTDRRRLQDNDQLPDTPHPRPPSLPSRTRSDRLVRRSGPTTRHLPPRLHPPAHRRSGARTRHRCDRTHGGPGRDLRLRSRTAPDVGRTLHHLRQAPHLAQLRRPRHHGLRRSRRTRRQTRHPGSGGLGDRR</sequence>
<dbReference type="InterPro" id="IPR012000">
    <property type="entry name" value="Thiamin_PyroP_enz_cen_dom"/>
</dbReference>
<evidence type="ECO:0000313" key="9">
    <source>
        <dbReference type="Proteomes" id="UP000325466"/>
    </source>
</evidence>
<evidence type="ECO:0000256" key="5">
    <source>
        <dbReference type="ARBA" id="ARBA00023304"/>
    </source>
</evidence>
<comment type="pathway">
    <text evidence="1">Amino-acid biosynthesis; L-isoleucine biosynthesis; L-isoleucine from 2-oxobutanoate: step 1/4.</text>
</comment>
<dbReference type="Proteomes" id="UP000325466">
    <property type="component" value="Unassembled WGS sequence"/>
</dbReference>
<feature type="region of interest" description="Disordered" evidence="6">
    <location>
        <begin position="148"/>
        <end position="291"/>
    </location>
</feature>
<dbReference type="PANTHER" id="PTHR18968">
    <property type="entry name" value="THIAMINE PYROPHOSPHATE ENZYMES"/>
    <property type="match status" value="1"/>
</dbReference>
<dbReference type="InterPro" id="IPR029035">
    <property type="entry name" value="DHS-like_NAD/FAD-binding_dom"/>
</dbReference>
<evidence type="ECO:0000256" key="4">
    <source>
        <dbReference type="ARBA" id="ARBA00013145"/>
    </source>
</evidence>
<keyword evidence="9" id="KW-1185">Reference proteome</keyword>
<dbReference type="Gene3D" id="3.40.50.1220">
    <property type="entry name" value="TPP-binding domain"/>
    <property type="match status" value="1"/>
</dbReference>
<dbReference type="Pfam" id="PF00205">
    <property type="entry name" value="TPP_enzyme_M"/>
    <property type="match status" value="1"/>
</dbReference>
<dbReference type="EC" id="2.2.1.6" evidence="4"/>
<dbReference type="SUPFAM" id="SSF52467">
    <property type="entry name" value="DHS-like NAD/FAD-binding domain"/>
    <property type="match status" value="1"/>
</dbReference>
<evidence type="ECO:0000256" key="2">
    <source>
        <dbReference type="ARBA" id="ARBA00005025"/>
    </source>
</evidence>